<dbReference type="HOGENOM" id="CLU_963455_0_0_1"/>
<gene>
    <name evidence="4" type="ORF">H312_01266</name>
</gene>
<dbReference type="AlphaFoldDB" id="A0A059F2Z7"/>
<evidence type="ECO:0000256" key="1">
    <source>
        <dbReference type="ARBA" id="ARBA00006538"/>
    </source>
</evidence>
<reference evidence="4 5" key="2">
    <citation type="submission" date="2014-03" db="EMBL/GenBank/DDBJ databases">
        <title>The Genome Sequence of Anncaliia algerae insect isolate PRA339.</title>
        <authorList>
            <consortium name="The Broad Institute Genome Sequencing Platform"/>
            <consortium name="The Broad Institute Genome Sequencing Center for Infectious Disease"/>
            <person name="Cuomo C."/>
            <person name="Becnel J."/>
            <person name="Sanscrainte N."/>
            <person name="Walker B."/>
            <person name="Young S.K."/>
            <person name="Zeng Q."/>
            <person name="Gargeya S."/>
            <person name="Fitzgerald M."/>
            <person name="Haas B."/>
            <person name="Abouelleil A."/>
            <person name="Alvarado L."/>
            <person name="Arachchi H.M."/>
            <person name="Berlin A.M."/>
            <person name="Chapman S.B."/>
            <person name="Dewar J."/>
            <person name="Goldberg J."/>
            <person name="Griggs A."/>
            <person name="Gujja S."/>
            <person name="Hansen M."/>
            <person name="Howarth C."/>
            <person name="Imamovic A."/>
            <person name="Larimer J."/>
            <person name="McCowan C."/>
            <person name="Murphy C."/>
            <person name="Neiman D."/>
            <person name="Pearson M."/>
            <person name="Priest M."/>
            <person name="Roberts A."/>
            <person name="Saif S."/>
            <person name="Shea T."/>
            <person name="Sisk P."/>
            <person name="Sykes S."/>
            <person name="Wortman J."/>
            <person name="Nusbaum C."/>
            <person name="Birren B."/>
        </authorList>
    </citation>
    <scope>NUCLEOTIDE SEQUENCE [LARGE SCALE GENOMIC DNA]</scope>
    <source>
        <strain evidence="4 5">PRA339</strain>
    </source>
</reference>
<feature type="domain" description="Acyl-CoA thioesterase-like N-terminal HotDog" evidence="3">
    <location>
        <begin position="27"/>
        <end position="98"/>
    </location>
</feature>
<keyword evidence="2" id="KW-0378">Hydrolase</keyword>
<evidence type="ECO:0000313" key="5">
    <source>
        <dbReference type="Proteomes" id="UP000030655"/>
    </source>
</evidence>
<dbReference type="InterPro" id="IPR049449">
    <property type="entry name" value="TesB_ACOT8-like_N"/>
</dbReference>
<dbReference type="GO" id="GO:0006637">
    <property type="term" value="P:acyl-CoA metabolic process"/>
    <property type="evidence" value="ECO:0007669"/>
    <property type="project" value="InterPro"/>
</dbReference>
<reference evidence="5" key="1">
    <citation type="submission" date="2013-02" db="EMBL/GenBank/DDBJ databases">
        <authorList>
            <consortium name="The Broad Institute Genome Sequencing Platform"/>
            <person name="Cuomo C."/>
            <person name="Becnel J."/>
            <person name="Sanscrainte N."/>
            <person name="Walker B."/>
            <person name="Young S.K."/>
            <person name="Zeng Q."/>
            <person name="Gargeya S."/>
            <person name="Fitzgerald M."/>
            <person name="Haas B."/>
            <person name="Abouelleil A."/>
            <person name="Alvarado L."/>
            <person name="Arachchi H.M."/>
            <person name="Berlin A.M."/>
            <person name="Chapman S.B."/>
            <person name="Dewar J."/>
            <person name="Goldberg J."/>
            <person name="Griggs A."/>
            <person name="Gujja S."/>
            <person name="Hansen M."/>
            <person name="Howarth C."/>
            <person name="Imamovic A."/>
            <person name="Larimer J."/>
            <person name="McCowan C."/>
            <person name="Murphy C."/>
            <person name="Neiman D."/>
            <person name="Pearson M."/>
            <person name="Priest M."/>
            <person name="Roberts A."/>
            <person name="Saif S."/>
            <person name="Shea T."/>
            <person name="Sisk P."/>
            <person name="Sykes S."/>
            <person name="Wortman J."/>
            <person name="Nusbaum C."/>
            <person name="Birren B."/>
        </authorList>
    </citation>
    <scope>NUCLEOTIDE SEQUENCE [LARGE SCALE GENOMIC DNA]</scope>
    <source>
        <strain evidence="5">PRA339</strain>
    </source>
</reference>
<dbReference type="Gene3D" id="2.40.160.210">
    <property type="entry name" value="Acyl-CoA thioesterase, double hotdog domain"/>
    <property type="match status" value="1"/>
</dbReference>
<accession>A0A059F2Z7</accession>
<dbReference type="GO" id="GO:0005782">
    <property type="term" value="C:peroxisomal matrix"/>
    <property type="evidence" value="ECO:0007669"/>
    <property type="project" value="TreeGrafter"/>
</dbReference>
<keyword evidence="5" id="KW-1185">Reference proteome</keyword>
<dbReference type="InterPro" id="IPR003703">
    <property type="entry name" value="Acyl_CoA_thio"/>
</dbReference>
<dbReference type="SUPFAM" id="SSF54637">
    <property type="entry name" value="Thioesterase/thiol ester dehydrase-isomerase"/>
    <property type="match status" value="2"/>
</dbReference>
<dbReference type="PANTHER" id="PTHR11066:SF34">
    <property type="entry name" value="ACYL-COENZYME A THIOESTERASE 8"/>
    <property type="match status" value="1"/>
</dbReference>
<dbReference type="GO" id="GO:0009062">
    <property type="term" value="P:fatty acid catabolic process"/>
    <property type="evidence" value="ECO:0007669"/>
    <property type="project" value="TreeGrafter"/>
</dbReference>
<evidence type="ECO:0000259" key="3">
    <source>
        <dbReference type="Pfam" id="PF13622"/>
    </source>
</evidence>
<dbReference type="STRING" id="1288291.A0A059F2Z7"/>
<comment type="similarity">
    <text evidence="1">Belongs to the C/M/P thioester hydrolase family.</text>
</comment>
<dbReference type="VEuPathDB" id="MicrosporidiaDB:H312_01266"/>
<dbReference type="InterPro" id="IPR029069">
    <property type="entry name" value="HotDog_dom_sf"/>
</dbReference>
<dbReference type="CDD" id="cd03445">
    <property type="entry name" value="Thioesterase_II_repeat2"/>
    <property type="match status" value="1"/>
</dbReference>
<protein>
    <submittedName>
        <fullName evidence="4">Acyl-CoA thioesterase II</fullName>
    </submittedName>
</protein>
<proteinExistence type="inferred from homology"/>
<dbReference type="GO" id="GO:0047617">
    <property type="term" value="F:fatty acyl-CoA hydrolase activity"/>
    <property type="evidence" value="ECO:0007669"/>
    <property type="project" value="InterPro"/>
</dbReference>
<sequence>MELIEVTKKENDTYIGSNFIGPERGFPVYGGQTTAQALVAASKDVSPNYSLQSIYSHFHRPAFTGVEMIYKVENTRIGKSTINKRVIGYQNDKVILIVDVIFIAPNKSLEFQCKESKLYAKEYHSLEEYREKNMNQSEIKFIPPELLEGFSYLLKFAKYFDISIAEPKENFYRRELKIVLKESYSNKTGVLVFLSDLFLMEAPLLIFKEHLKKGYLSFITTSHHNVYFHVNANENETTFYYLVNCIRLVNGLALCEGYLFDSNKRHIFTAIQEIVVKQED</sequence>
<evidence type="ECO:0000256" key="2">
    <source>
        <dbReference type="ARBA" id="ARBA00022801"/>
    </source>
</evidence>
<dbReference type="EMBL" id="KK365144">
    <property type="protein sequence ID" value="KCZ81384.1"/>
    <property type="molecule type" value="Genomic_DNA"/>
</dbReference>
<organism evidence="4 5">
    <name type="scientific">Anncaliia algerae PRA339</name>
    <dbReference type="NCBI Taxonomy" id="1288291"/>
    <lineage>
        <taxon>Eukaryota</taxon>
        <taxon>Fungi</taxon>
        <taxon>Fungi incertae sedis</taxon>
        <taxon>Microsporidia</taxon>
        <taxon>Tubulinosematoidea</taxon>
        <taxon>Tubulinosematidae</taxon>
        <taxon>Anncaliia</taxon>
    </lineage>
</organism>
<dbReference type="Proteomes" id="UP000030655">
    <property type="component" value="Unassembled WGS sequence"/>
</dbReference>
<dbReference type="OrthoDB" id="68328at2759"/>
<dbReference type="CDD" id="cd00556">
    <property type="entry name" value="Thioesterase_II"/>
    <property type="match status" value="1"/>
</dbReference>
<name>A0A059F2Z7_9MICR</name>
<dbReference type="InterPro" id="IPR042171">
    <property type="entry name" value="Acyl-CoA_hotdog"/>
</dbReference>
<dbReference type="Pfam" id="PF13622">
    <property type="entry name" value="4HBT_3"/>
    <property type="match status" value="1"/>
</dbReference>
<evidence type="ECO:0000313" key="4">
    <source>
        <dbReference type="EMBL" id="KCZ81384.1"/>
    </source>
</evidence>
<dbReference type="PANTHER" id="PTHR11066">
    <property type="entry name" value="ACYL-COA THIOESTERASE"/>
    <property type="match status" value="1"/>
</dbReference>